<evidence type="ECO:0000313" key="7">
    <source>
        <dbReference type="Proteomes" id="UP000315133"/>
    </source>
</evidence>
<proteinExistence type="predicted"/>
<dbReference type="InterPro" id="IPR046335">
    <property type="entry name" value="LacI/GalR-like_sensor"/>
</dbReference>
<organism evidence="6 7">
    <name type="scientific">Ornithinimicrobium humiphilum</name>
    <dbReference type="NCBI Taxonomy" id="125288"/>
    <lineage>
        <taxon>Bacteria</taxon>
        <taxon>Bacillati</taxon>
        <taxon>Actinomycetota</taxon>
        <taxon>Actinomycetes</taxon>
        <taxon>Micrococcales</taxon>
        <taxon>Ornithinimicrobiaceae</taxon>
        <taxon>Ornithinimicrobium</taxon>
    </lineage>
</organism>
<sequence>MTTMGATRRRPTMYDVAREAGVSHQTVSRVINGAPNVAPATAERVRAAMVALGYRPSASARSLAARRSRVVGVVTFVGAYFGPTSTIRAVEAAARARGYTPHTVSLAGLGMDQARSLLDDLLQRDVEGLVVVAPTDEQAELVDSVLPRELPVLALEARLPGRPLVASDNERGGALAAEHLLGLGHTRIGHVAGPSDWSEARLRTVGFEAALADAGLEPVVTTSGDWSARSGHAAWAALREAGVTAVFVANDQMALGLLSAMSKEGVGVPQGLSVVGYDNTPESEWFFPALTTVEQEFRRAGEVGVRQLVRMVEGQKVEPQVLVPPQIVVRSSTAPPTVEKADARHTRGKQAVR</sequence>
<dbReference type="InterPro" id="IPR028082">
    <property type="entry name" value="Peripla_BP_I"/>
</dbReference>
<evidence type="ECO:0000259" key="5">
    <source>
        <dbReference type="PROSITE" id="PS50932"/>
    </source>
</evidence>
<dbReference type="Gene3D" id="1.10.260.40">
    <property type="entry name" value="lambda repressor-like DNA-binding domains"/>
    <property type="match status" value="1"/>
</dbReference>
<dbReference type="GO" id="GO:0003700">
    <property type="term" value="F:DNA-binding transcription factor activity"/>
    <property type="evidence" value="ECO:0007669"/>
    <property type="project" value="TreeGrafter"/>
</dbReference>
<dbReference type="Pfam" id="PF13377">
    <property type="entry name" value="Peripla_BP_3"/>
    <property type="match status" value="1"/>
</dbReference>
<evidence type="ECO:0000256" key="3">
    <source>
        <dbReference type="ARBA" id="ARBA00023163"/>
    </source>
</evidence>
<dbReference type="InterPro" id="IPR010982">
    <property type="entry name" value="Lambda_DNA-bd_dom_sf"/>
</dbReference>
<feature type="region of interest" description="Disordered" evidence="4">
    <location>
        <begin position="332"/>
        <end position="353"/>
    </location>
</feature>
<dbReference type="OrthoDB" id="9785139at2"/>
<keyword evidence="7" id="KW-1185">Reference proteome</keyword>
<dbReference type="Gene3D" id="3.40.50.2300">
    <property type="match status" value="2"/>
</dbReference>
<dbReference type="GO" id="GO:0000976">
    <property type="term" value="F:transcription cis-regulatory region binding"/>
    <property type="evidence" value="ECO:0007669"/>
    <property type="project" value="TreeGrafter"/>
</dbReference>
<dbReference type="PROSITE" id="PS50932">
    <property type="entry name" value="HTH_LACI_2"/>
    <property type="match status" value="1"/>
</dbReference>
<dbReference type="CDD" id="cd01392">
    <property type="entry name" value="HTH_LacI"/>
    <property type="match status" value="1"/>
</dbReference>
<dbReference type="InterPro" id="IPR000843">
    <property type="entry name" value="HTH_LacI"/>
</dbReference>
<dbReference type="PANTHER" id="PTHR30146">
    <property type="entry name" value="LACI-RELATED TRANSCRIPTIONAL REPRESSOR"/>
    <property type="match status" value="1"/>
</dbReference>
<dbReference type="SUPFAM" id="SSF53822">
    <property type="entry name" value="Periplasmic binding protein-like I"/>
    <property type="match status" value="1"/>
</dbReference>
<dbReference type="AlphaFoldDB" id="A0A543KL91"/>
<comment type="caution">
    <text evidence="6">The sequence shown here is derived from an EMBL/GenBank/DDBJ whole genome shotgun (WGS) entry which is preliminary data.</text>
</comment>
<dbReference type="Proteomes" id="UP000315133">
    <property type="component" value="Unassembled WGS sequence"/>
</dbReference>
<evidence type="ECO:0000256" key="4">
    <source>
        <dbReference type="SAM" id="MobiDB-lite"/>
    </source>
</evidence>
<feature type="domain" description="HTH lacI-type" evidence="5">
    <location>
        <begin position="11"/>
        <end position="65"/>
    </location>
</feature>
<dbReference type="CDD" id="cd01574">
    <property type="entry name" value="PBP1_LacI"/>
    <property type="match status" value="1"/>
</dbReference>
<keyword evidence="3" id="KW-0804">Transcription</keyword>
<dbReference type="PANTHER" id="PTHR30146:SF153">
    <property type="entry name" value="LACTOSE OPERON REPRESSOR"/>
    <property type="match status" value="1"/>
</dbReference>
<evidence type="ECO:0000256" key="1">
    <source>
        <dbReference type="ARBA" id="ARBA00023015"/>
    </source>
</evidence>
<keyword evidence="2" id="KW-0238">DNA-binding</keyword>
<accession>A0A543KL91</accession>
<evidence type="ECO:0000256" key="2">
    <source>
        <dbReference type="ARBA" id="ARBA00023125"/>
    </source>
</evidence>
<reference evidence="6 7" key="1">
    <citation type="submission" date="2019-06" db="EMBL/GenBank/DDBJ databases">
        <title>Sequencing the genomes of 1000 actinobacteria strains.</title>
        <authorList>
            <person name="Klenk H.-P."/>
        </authorList>
    </citation>
    <scope>NUCLEOTIDE SEQUENCE [LARGE SCALE GENOMIC DNA]</scope>
    <source>
        <strain evidence="6 7">DSM 12362</strain>
    </source>
</reference>
<dbReference type="EMBL" id="VFPU01000001">
    <property type="protein sequence ID" value="TQM95859.1"/>
    <property type="molecule type" value="Genomic_DNA"/>
</dbReference>
<evidence type="ECO:0000313" key="6">
    <source>
        <dbReference type="EMBL" id="TQM95859.1"/>
    </source>
</evidence>
<gene>
    <name evidence="6" type="ORF">FB476_0709</name>
</gene>
<name>A0A543KL91_9MICO</name>
<dbReference type="PRINTS" id="PR00036">
    <property type="entry name" value="HTHLACI"/>
</dbReference>
<dbReference type="SUPFAM" id="SSF47413">
    <property type="entry name" value="lambda repressor-like DNA-binding domains"/>
    <property type="match status" value="1"/>
</dbReference>
<dbReference type="Pfam" id="PF00356">
    <property type="entry name" value="LacI"/>
    <property type="match status" value="1"/>
</dbReference>
<dbReference type="SMART" id="SM00354">
    <property type="entry name" value="HTH_LACI"/>
    <property type="match status" value="1"/>
</dbReference>
<dbReference type="PROSITE" id="PS00356">
    <property type="entry name" value="HTH_LACI_1"/>
    <property type="match status" value="1"/>
</dbReference>
<protein>
    <submittedName>
        <fullName evidence="6">LacI family transcriptional regulator</fullName>
    </submittedName>
</protein>
<keyword evidence="1" id="KW-0805">Transcription regulation</keyword>